<sequence>MTLSWQSLCLTAFGIFSTARALELPEYAGLKTSLNNSILEVTLHNSKSLRNLWNQDTQDGLTDLVGRLQKDNETKVVIFKSDVPRFFMGHLDLTMPNLAELTPSFSMLIYNISTLPQITIGAVEGRARGAGNELLVSLDMRFATKNDTLFGQPEVGSGLIPGGGGAQFLPGLIGRGLAMEYILSSKDINAEEAEKIGWINKAFDSSAEMYKYIDGLTTRFALFPPGALVAGKASINRRTAPTLEDLKADVEAFTERLEDPVAQAVAAGGASGNETTAFELELNLGENILTLYQ</sequence>
<dbReference type="InterPro" id="IPR001753">
    <property type="entry name" value="Enoyl-CoA_hydra/iso"/>
</dbReference>
<gene>
    <name evidence="4" type="ORF">G6011_11478</name>
</gene>
<reference evidence="4" key="1">
    <citation type="submission" date="2021-07" db="EMBL/GenBank/DDBJ databases">
        <title>Genome Resource of American Ginseng Black Spot Pathogen Alternaria panax.</title>
        <authorList>
            <person name="Qiu C."/>
            <person name="Wang W."/>
            <person name="Liu Z."/>
        </authorList>
    </citation>
    <scope>NUCLEOTIDE SEQUENCE</scope>
    <source>
        <strain evidence="4">BNCC115425</strain>
    </source>
</reference>
<dbReference type="SUPFAM" id="SSF52096">
    <property type="entry name" value="ClpP/crotonase"/>
    <property type="match status" value="1"/>
</dbReference>
<keyword evidence="3" id="KW-0732">Signal</keyword>
<dbReference type="CDD" id="cd06558">
    <property type="entry name" value="crotonase-like"/>
    <property type="match status" value="1"/>
</dbReference>
<protein>
    <recommendedName>
        <fullName evidence="6">Enoyl-CoA hydratase</fullName>
    </recommendedName>
</protein>
<organism evidence="4 5">
    <name type="scientific">Alternaria panax</name>
    <dbReference type="NCBI Taxonomy" id="48097"/>
    <lineage>
        <taxon>Eukaryota</taxon>
        <taxon>Fungi</taxon>
        <taxon>Dikarya</taxon>
        <taxon>Ascomycota</taxon>
        <taxon>Pezizomycotina</taxon>
        <taxon>Dothideomycetes</taxon>
        <taxon>Pleosporomycetidae</taxon>
        <taxon>Pleosporales</taxon>
        <taxon>Pleosporineae</taxon>
        <taxon>Pleosporaceae</taxon>
        <taxon>Alternaria</taxon>
        <taxon>Alternaria sect. Panax</taxon>
    </lineage>
</organism>
<name>A0AAD4NSD1_9PLEO</name>
<accession>A0AAD4NSD1</accession>
<dbReference type="Pfam" id="PF00378">
    <property type="entry name" value="ECH_1"/>
    <property type="match status" value="1"/>
</dbReference>
<dbReference type="PANTHER" id="PTHR11941:SF54">
    <property type="entry name" value="ENOYL-COA HYDRATASE, MITOCHONDRIAL"/>
    <property type="match status" value="1"/>
</dbReference>
<dbReference type="GO" id="GO:0003824">
    <property type="term" value="F:catalytic activity"/>
    <property type="evidence" value="ECO:0007669"/>
    <property type="project" value="UniProtKB-ARBA"/>
</dbReference>
<feature type="chain" id="PRO_5042184296" description="Enoyl-CoA hydratase" evidence="3">
    <location>
        <begin position="22"/>
        <end position="293"/>
    </location>
</feature>
<keyword evidence="2" id="KW-0843">Virulence</keyword>
<evidence type="ECO:0000256" key="1">
    <source>
        <dbReference type="ARBA" id="ARBA00004685"/>
    </source>
</evidence>
<dbReference type="AlphaFoldDB" id="A0AAD4NSD1"/>
<keyword evidence="5" id="KW-1185">Reference proteome</keyword>
<dbReference type="InterPro" id="IPR029045">
    <property type="entry name" value="ClpP/crotonase-like_dom_sf"/>
</dbReference>
<evidence type="ECO:0008006" key="6">
    <source>
        <dbReference type="Google" id="ProtNLM"/>
    </source>
</evidence>
<evidence type="ECO:0000313" key="4">
    <source>
        <dbReference type="EMBL" id="KAG9192744.1"/>
    </source>
</evidence>
<dbReference type="Gene3D" id="3.90.226.10">
    <property type="entry name" value="2-enoyl-CoA Hydratase, Chain A, domain 1"/>
    <property type="match status" value="1"/>
</dbReference>
<evidence type="ECO:0000313" key="5">
    <source>
        <dbReference type="Proteomes" id="UP001199106"/>
    </source>
</evidence>
<evidence type="ECO:0000256" key="3">
    <source>
        <dbReference type="SAM" id="SignalP"/>
    </source>
</evidence>
<evidence type="ECO:0000256" key="2">
    <source>
        <dbReference type="ARBA" id="ARBA00023026"/>
    </source>
</evidence>
<proteinExistence type="predicted"/>
<comment type="caution">
    <text evidence="4">The sequence shown here is derived from an EMBL/GenBank/DDBJ whole genome shotgun (WGS) entry which is preliminary data.</text>
</comment>
<comment type="pathway">
    <text evidence="1">Mycotoxin biosynthesis.</text>
</comment>
<dbReference type="GO" id="GO:0006635">
    <property type="term" value="P:fatty acid beta-oxidation"/>
    <property type="evidence" value="ECO:0007669"/>
    <property type="project" value="TreeGrafter"/>
</dbReference>
<dbReference type="Proteomes" id="UP001199106">
    <property type="component" value="Unassembled WGS sequence"/>
</dbReference>
<dbReference type="PANTHER" id="PTHR11941">
    <property type="entry name" value="ENOYL-COA HYDRATASE-RELATED"/>
    <property type="match status" value="1"/>
</dbReference>
<dbReference type="EMBL" id="JAANER010000003">
    <property type="protein sequence ID" value="KAG9192744.1"/>
    <property type="molecule type" value="Genomic_DNA"/>
</dbReference>
<feature type="signal peptide" evidence="3">
    <location>
        <begin position="1"/>
        <end position="21"/>
    </location>
</feature>